<keyword evidence="2" id="KW-0812">Transmembrane</keyword>
<name>A0A1M6FKX8_9BACE</name>
<feature type="transmembrane region" description="Helical" evidence="2">
    <location>
        <begin position="300"/>
        <end position="322"/>
    </location>
</feature>
<feature type="transmembrane region" description="Helical" evidence="2">
    <location>
        <begin position="257"/>
        <end position="280"/>
    </location>
</feature>
<keyword evidence="4" id="KW-1185">Reference proteome</keyword>
<reference evidence="4" key="1">
    <citation type="submission" date="2016-11" db="EMBL/GenBank/DDBJ databases">
        <authorList>
            <person name="Varghese N."/>
            <person name="Submissions S."/>
        </authorList>
    </citation>
    <scope>NUCLEOTIDE SEQUENCE [LARGE SCALE GENOMIC DNA]</scope>
    <source>
        <strain evidence="4">DSM 26884</strain>
    </source>
</reference>
<protein>
    <submittedName>
        <fullName evidence="3">Uncharacterized protein</fullName>
    </submittedName>
</protein>
<feature type="coiled-coil region" evidence="1">
    <location>
        <begin position="402"/>
        <end position="511"/>
    </location>
</feature>
<keyword evidence="2" id="KW-1133">Transmembrane helix</keyword>
<gene>
    <name evidence="3" type="ORF">SAMN05444350_11287</name>
</gene>
<dbReference type="Proteomes" id="UP000184192">
    <property type="component" value="Unassembled WGS sequence"/>
</dbReference>
<feature type="coiled-coil region" evidence="1">
    <location>
        <begin position="23"/>
        <end position="214"/>
    </location>
</feature>
<dbReference type="eggNOG" id="COG3941">
    <property type="taxonomic scope" value="Bacteria"/>
</dbReference>
<proteinExistence type="predicted"/>
<dbReference type="AlphaFoldDB" id="A0A1M6FKX8"/>
<dbReference type="EMBL" id="FQZN01000012">
    <property type="protein sequence ID" value="SHI98299.1"/>
    <property type="molecule type" value="Genomic_DNA"/>
</dbReference>
<organism evidence="3 4">
    <name type="scientific">Bacteroides stercorirosoris</name>
    <dbReference type="NCBI Taxonomy" id="871324"/>
    <lineage>
        <taxon>Bacteria</taxon>
        <taxon>Pseudomonadati</taxon>
        <taxon>Bacteroidota</taxon>
        <taxon>Bacteroidia</taxon>
        <taxon>Bacteroidales</taxon>
        <taxon>Bacteroidaceae</taxon>
        <taxon>Bacteroides</taxon>
    </lineage>
</organism>
<evidence type="ECO:0000256" key="2">
    <source>
        <dbReference type="SAM" id="Phobius"/>
    </source>
</evidence>
<feature type="coiled-coil region" evidence="1">
    <location>
        <begin position="684"/>
        <end position="711"/>
    </location>
</feature>
<feature type="coiled-coil region" evidence="1">
    <location>
        <begin position="543"/>
        <end position="589"/>
    </location>
</feature>
<accession>A0A1M6FKX8</accession>
<evidence type="ECO:0000256" key="1">
    <source>
        <dbReference type="SAM" id="Coils"/>
    </source>
</evidence>
<sequence length="939" mass="103708">MANNEDERILSIKVKYGDAIVGILEYQKKVDELTATQKRLREEMKKDTEHELEYRAALAQNKAEMKEAQDSIRALEKETRNNLKTQQEKEGSLKSLRAELSNSTKAYDELSKAEREGAEGQKIREHINDITLQLKEAEAETQRFYRNVGNYEKSVGDALSGLRKQVEEANKKYQELVKTEGEHAESTEKAKKKLDELQLSLNFAEEESGNLNSSVLGFVTAGNPWAMTAANMVKQLGSVRNGFVLAKTGAQMLGKQFLALMANPIIAFLASIAVAISILVKGIKGSEDNMNRWKVAMAPLGVALDFISNLITGLASGILTVIETGGKLLGWIGKMCESIPILGDAFQEQNQKIQERVELQKSQIEFEKRTRAEIVKSAEREKAISELRAKVTDKANYTAKQRKDALEEAIRLEREQADEKKNIAELNLKNLELEASLAENDAEMNNKLAEAKAAVIRADIDYNNKIREMNAQRSELNNQIITEEKTKADAAKKAAEEAVTIRKERAQKETEAIRQAEDAMLSLIKDGIEKQRRQITLSYDREIEDLKKKLVEEKNLTQKAKDAIRQVIKAKEQEKVNELQKLSDEEVQKSIEKEEKRIALLLQTVEKGSEAEYQLKIQQLMKQEEAELAAADSEIASVEEREATKLAIRQKYNLLNDELMESHNNSVIKKQQDALKLEFETKIAAAGNDEVKVLQLKMEQKQAELDSMQQLEGESVEEFNLRKLEKQNEFNDAKQSLTDKEVEIEQTKYQSIESITGGLGSLIETLGEQNTTFAKLSKVLALGEIAVNTGKAIAAGVAQAQSVPFPGNMAAIATTIATVLANIATATKTVKSAKFAQGGSVVGPGSGTSDSIPAMLSDGESVLTAAATSMFSPMLSAFNQMGGGIPINVTATTNQALGEDMLAKAVAKGMGMAPPPVLSVEEYTTVSNRVKYLENLGSV</sequence>
<evidence type="ECO:0000313" key="3">
    <source>
        <dbReference type="EMBL" id="SHI98299.1"/>
    </source>
</evidence>
<dbReference type="RefSeq" id="WP_073313703.1">
    <property type="nucleotide sequence ID" value="NZ_FQZN01000012.1"/>
</dbReference>
<evidence type="ECO:0000313" key="4">
    <source>
        <dbReference type="Proteomes" id="UP000184192"/>
    </source>
</evidence>
<dbReference type="GeneID" id="92712306"/>
<keyword evidence="1" id="KW-0175">Coiled coil</keyword>
<keyword evidence="2" id="KW-0472">Membrane</keyword>